<dbReference type="PANTHER" id="PTHR34415">
    <property type="entry name" value="INTEGRASE CATALYTIC DOMAIN-CONTAINING PROTEIN"/>
    <property type="match status" value="1"/>
</dbReference>
<dbReference type="EMBL" id="JAACNO010001654">
    <property type="protein sequence ID" value="KAF4138615.1"/>
    <property type="molecule type" value="Genomic_DNA"/>
</dbReference>
<gene>
    <name evidence="2" type="ORF">GN958_ATG12190</name>
</gene>
<dbReference type="PANTHER" id="PTHR34415:SF1">
    <property type="entry name" value="INTEGRASE CATALYTIC DOMAIN-CONTAINING PROTEIN"/>
    <property type="match status" value="1"/>
</dbReference>
<evidence type="ECO:0000313" key="2">
    <source>
        <dbReference type="EMBL" id="KAF4138615.1"/>
    </source>
</evidence>
<name>A0A8S9UBY5_PHYIN</name>
<sequence>MGTNPTIDKTEPLAKHVQDARSMRYKHTKDGNTASSTHIVTTIDFSQNIAMPHSAQTPSMWYFLSLLNILVFGIHNQPDNKQWNYVYSERKAGKGSNEVISMLDWFARTQIIYGDCIGDNKAVKSVSFNFLIKGHTKNNCDRGFANLKRYYAKRDMWNLDMVNDTIEGSATSNTTRKTFLQGFKFPLQNLYKDLKGIQSYQIFTMDSSEPCKVRCQKRQSSAAVVVDLLRRKTDEVLSDGDIAEFWTSIKTATPPSSMRKKLWTCTTRYCNMFPLNIVITPYT</sequence>
<dbReference type="Pfam" id="PF25273">
    <property type="entry name" value="DUF7869"/>
    <property type="match status" value="1"/>
</dbReference>
<evidence type="ECO:0000259" key="1">
    <source>
        <dbReference type="Pfam" id="PF25273"/>
    </source>
</evidence>
<feature type="domain" description="DUF7869" evidence="1">
    <location>
        <begin position="120"/>
        <end position="220"/>
    </location>
</feature>
<reference evidence="2" key="1">
    <citation type="submission" date="2020-03" db="EMBL/GenBank/DDBJ databases">
        <title>Hybrid Assembly of Korean Phytophthora infestans isolates.</title>
        <authorList>
            <person name="Prokchorchik M."/>
            <person name="Lee Y."/>
            <person name="Seo J."/>
            <person name="Cho J.-H."/>
            <person name="Park Y.-E."/>
            <person name="Jang D.-C."/>
            <person name="Im J.-S."/>
            <person name="Choi J.-G."/>
            <person name="Park H.-J."/>
            <person name="Lee G.-B."/>
            <person name="Lee Y.-G."/>
            <person name="Hong S.-Y."/>
            <person name="Cho K."/>
            <person name="Sohn K.H."/>
        </authorList>
    </citation>
    <scope>NUCLEOTIDE SEQUENCE</scope>
    <source>
        <strain evidence="2">KR_2_A2</strain>
    </source>
</reference>
<accession>A0A8S9UBY5</accession>
<comment type="caution">
    <text evidence="2">The sequence shown here is derived from an EMBL/GenBank/DDBJ whole genome shotgun (WGS) entry which is preliminary data.</text>
</comment>
<evidence type="ECO:0000313" key="3">
    <source>
        <dbReference type="Proteomes" id="UP000704712"/>
    </source>
</evidence>
<dbReference type="Proteomes" id="UP000704712">
    <property type="component" value="Unassembled WGS sequence"/>
</dbReference>
<protein>
    <recommendedName>
        <fullName evidence="1">DUF7869 domain-containing protein</fullName>
    </recommendedName>
</protein>
<proteinExistence type="predicted"/>
<organism evidence="2 3">
    <name type="scientific">Phytophthora infestans</name>
    <name type="common">Potato late blight agent</name>
    <name type="synonym">Botrytis infestans</name>
    <dbReference type="NCBI Taxonomy" id="4787"/>
    <lineage>
        <taxon>Eukaryota</taxon>
        <taxon>Sar</taxon>
        <taxon>Stramenopiles</taxon>
        <taxon>Oomycota</taxon>
        <taxon>Peronosporomycetes</taxon>
        <taxon>Peronosporales</taxon>
        <taxon>Peronosporaceae</taxon>
        <taxon>Phytophthora</taxon>
    </lineage>
</organism>
<dbReference type="AlphaFoldDB" id="A0A8S9UBY5"/>
<dbReference type="InterPro" id="IPR057191">
    <property type="entry name" value="DUF7869"/>
</dbReference>